<gene>
    <name evidence="3" type="ORF">CDV53_13365</name>
</gene>
<proteinExistence type="predicted"/>
<accession>A0ABX3ZRC2</accession>
<sequence>MSIAAHHFMFGMQGGPGFLRKTPRRSSEDEPATNGTLRWAAAITLLIAAAAVVIAIVIRSQTAPVTAPKQVIAPEVQVEAP</sequence>
<evidence type="ECO:0000256" key="1">
    <source>
        <dbReference type="SAM" id="MobiDB-lite"/>
    </source>
</evidence>
<evidence type="ECO:0000256" key="2">
    <source>
        <dbReference type="SAM" id="Phobius"/>
    </source>
</evidence>
<keyword evidence="2" id="KW-0472">Membrane</keyword>
<dbReference type="Proteomes" id="UP000214673">
    <property type="component" value="Unassembled WGS sequence"/>
</dbReference>
<keyword evidence="2" id="KW-0812">Transmembrane</keyword>
<feature type="transmembrane region" description="Helical" evidence="2">
    <location>
        <begin position="39"/>
        <end position="58"/>
    </location>
</feature>
<evidence type="ECO:0000313" key="3">
    <source>
        <dbReference type="EMBL" id="OWJ74520.1"/>
    </source>
</evidence>
<dbReference type="EMBL" id="NIPV01000060">
    <property type="protein sequence ID" value="OWJ74520.1"/>
    <property type="molecule type" value="Genomic_DNA"/>
</dbReference>
<evidence type="ECO:0000313" key="4">
    <source>
        <dbReference type="Proteomes" id="UP000214673"/>
    </source>
</evidence>
<reference evidence="3 4" key="1">
    <citation type="submission" date="2016-11" db="EMBL/GenBank/DDBJ databases">
        <title>Comparison of Traditional DNA-DNA Hybridization with In Silico Genomic Analysis.</title>
        <authorList>
            <person name="Nicholson A.C."/>
            <person name="Sammons S."/>
            <person name="Humrighouse B.W."/>
            <person name="Graziano J."/>
            <person name="Lasker B."/>
            <person name="Whitney A.M."/>
            <person name="Mcquiston J.R."/>
        </authorList>
    </citation>
    <scope>NUCLEOTIDE SEQUENCE [LARGE SCALE GENOMIC DNA]</scope>
    <source>
        <strain evidence="3 4">H1892</strain>
    </source>
</reference>
<feature type="region of interest" description="Disordered" evidence="1">
    <location>
        <begin position="1"/>
        <end position="33"/>
    </location>
</feature>
<keyword evidence="4" id="KW-1185">Reference proteome</keyword>
<keyword evidence="2" id="KW-1133">Transmembrane helix</keyword>
<name>A0ABX3ZRC2_9RHOB</name>
<protein>
    <submittedName>
        <fullName evidence="3">Uncharacterized protein</fullName>
    </submittedName>
</protein>
<comment type="caution">
    <text evidence="3">The sequence shown here is derived from an EMBL/GenBank/DDBJ whole genome shotgun (WGS) entry which is preliminary data.</text>
</comment>
<organism evidence="3 4">
    <name type="scientific">Haematobacter missouriensis</name>
    <dbReference type="NCBI Taxonomy" id="366616"/>
    <lineage>
        <taxon>Bacteria</taxon>
        <taxon>Pseudomonadati</taxon>
        <taxon>Pseudomonadota</taxon>
        <taxon>Alphaproteobacteria</taxon>
        <taxon>Rhodobacterales</taxon>
        <taxon>Paracoccaceae</taxon>
        <taxon>Haematobacter</taxon>
    </lineage>
</organism>